<name>A0ABV0TZ46_9TELE</name>
<evidence type="ECO:0000313" key="7">
    <source>
        <dbReference type="Proteomes" id="UP001482620"/>
    </source>
</evidence>
<dbReference type="EMBL" id="JAHRIQ010050994">
    <property type="protein sequence ID" value="MEQ2238200.1"/>
    <property type="molecule type" value="Genomic_DNA"/>
</dbReference>
<dbReference type="InterPro" id="IPR027417">
    <property type="entry name" value="P-loop_NTPase"/>
</dbReference>
<dbReference type="SUPFAM" id="SSF52540">
    <property type="entry name" value="P-loop containing nucleoside triphosphate hydrolases"/>
    <property type="match status" value="1"/>
</dbReference>
<keyword evidence="7" id="KW-1185">Reference proteome</keyword>
<organism evidence="6 7">
    <name type="scientific">Ilyodon furcidens</name>
    <name type="common">goldbreast splitfin</name>
    <dbReference type="NCBI Taxonomy" id="33524"/>
    <lineage>
        <taxon>Eukaryota</taxon>
        <taxon>Metazoa</taxon>
        <taxon>Chordata</taxon>
        <taxon>Craniata</taxon>
        <taxon>Vertebrata</taxon>
        <taxon>Euteleostomi</taxon>
        <taxon>Actinopterygii</taxon>
        <taxon>Neopterygii</taxon>
        <taxon>Teleostei</taxon>
        <taxon>Neoteleostei</taxon>
        <taxon>Acanthomorphata</taxon>
        <taxon>Ovalentaria</taxon>
        <taxon>Atherinomorphae</taxon>
        <taxon>Cyprinodontiformes</taxon>
        <taxon>Goodeidae</taxon>
        <taxon>Ilyodon</taxon>
    </lineage>
</organism>
<evidence type="ECO:0000256" key="2">
    <source>
        <dbReference type="ARBA" id="ARBA00022741"/>
    </source>
</evidence>
<dbReference type="PANTHER" id="PTHR10903:SF188">
    <property type="entry name" value="GTPASE IMAP FAMILY MEMBER 2-LIKE-RELATED"/>
    <property type="match status" value="1"/>
</dbReference>
<evidence type="ECO:0000313" key="6">
    <source>
        <dbReference type="EMBL" id="MEQ2238200.1"/>
    </source>
</evidence>
<comment type="caution">
    <text evidence="6">The sequence shown here is derived from an EMBL/GenBank/DDBJ whole genome shotgun (WGS) entry which is preliminary data.</text>
</comment>
<feature type="coiled-coil region" evidence="4">
    <location>
        <begin position="431"/>
        <end position="458"/>
    </location>
</feature>
<keyword evidence="2" id="KW-0547">Nucleotide-binding</keyword>
<keyword evidence="4" id="KW-0175">Coiled coil</keyword>
<dbReference type="InterPro" id="IPR045058">
    <property type="entry name" value="GIMA/IAN/Toc"/>
</dbReference>
<comment type="similarity">
    <text evidence="1">Belongs to the TRAFAC class TrmE-Era-EngA-EngB-Septin-like GTPase superfamily. AIG1/Toc34/Toc159-like paraseptin GTPase family. IAN subfamily.</text>
</comment>
<dbReference type="PANTHER" id="PTHR10903">
    <property type="entry name" value="GTPASE, IMAP FAMILY MEMBER-RELATED"/>
    <property type="match status" value="1"/>
</dbReference>
<evidence type="ECO:0000256" key="4">
    <source>
        <dbReference type="SAM" id="Coils"/>
    </source>
</evidence>
<dbReference type="CDD" id="cd01852">
    <property type="entry name" value="AIG1"/>
    <property type="match status" value="1"/>
</dbReference>
<dbReference type="Gene3D" id="3.40.50.300">
    <property type="entry name" value="P-loop containing nucleotide triphosphate hydrolases"/>
    <property type="match status" value="2"/>
</dbReference>
<dbReference type="Pfam" id="PF04548">
    <property type="entry name" value="AIG1"/>
    <property type="match status" value="1"/>
</dbReference>
<dbReference type="PROSITE" id="PS51720">
    <property type="entry name" value="G_AIG1"/>
    <property type="match status" value="1"/>
</dbReference>
<accession>A0ABV0TZ46</accession>
<evidence type="ECO:0000259" key="5">
    <source>
        <dbReference type="PROSITE" id="PS51720"/>
    </source>
</evidence>
<feature type="domain" description="AIG1-type G" evidence="5">
    <location>
        <begin position="103"/>
        <end position="303"/>
    </location>
</feature>
<evidence type="ECO:0000256" key="3">
    <source>
        <dbReference type="ARBA" id="ARBA00023134"/>
    </source>
</evidence>
<feature type="coiled-coil region" evidence="4">
    <location>
        <begin position="579"/>
        <end position="618"/>
    </location>
</feature>
<sequence length="636" mass="74819">MVLFTVESDPAAQAVVNFLKGDKDIQELIQRCGGRYVVVKSSDSKQFSTVIDVVEKMKQSCYTSGTLLEACMDKIVQQDENIRQVSIRSGQSGFSGDKDKRRDERLRIVLIGKTGCGKSSSGNTILGRSQFEAKVSQKSVTKCCEKALGEVDGRPVAVLDTPGLFDDSFSQEQVHEELLKCISLLAPGPHVFLVVIPIGGRLTPEEKETLKLIKESFGKNSEKFTIILLTRGDQLKGKQSIKDYIENDCDESFRKLISDCGGRYHVLDNNTEDRTQVRELIRKIDTMVNDNGCFTNEMLQEAETAIQKEIQRILKEKEEEIQKERRKLEDRYKKEKDDMERKIKEEKAKAEQEIKKKDGKIKKIKEKLQQAHEERMKGEERRTEEEAKWKREREENIYEGVYENVYESVYEEVVDYYNTDKKQSKGKSKTREAWEKKTRALQEKWEQEKKQRKEEEEELECYYIEVKEDFIRQVQQDKIRTEMEAKCRQEMEDMFRNNLDKLREKYEEDARQKAEELNEFKNKYSQEFAAHEQQYEKQLKDKDNHYNMLEALKEMNEKQSRTQHRQEITDLVKCVTRKRENLRKINDLLSKQADQMKKTKTQQEITELEKIHDREINELIQQLLDDTDVNARCFIS</sequence>
<feature type="coiled-coil region" evidence="4">
    <location>
        <begin position="296"/>
        <end position="388"/>
    </location>
</feature>
<gene>
    <name evidence="6" type="ORF">ILYODFUR_030814</name>
</gene>
<feature type="coiled-coil region" evidence="4">
    <location>
        <begin position="492"/>
        <end position="541"/>
    </location>
</feature>
<dbReference type="Proteomes" id="UP001482620">
    <property type="component" value="Unassembled WGS sequence"/>
</dbReference>
<dbReference type="InterPro" id="IPR006703">
    <property type="entry name" value="G_AIG1"/>
</dbReference>
<proteinExistence type="inferred from homology"/>
<keyword evidence="3" id="KW-0342">GTP-binding</keyword>
<reference evidence="6 7" key="1">
    <citation type="submission" date="2021-06" db="EMBL/GenBank/DDBJ databases">
        <authorList>
            <person name="Palmer J.M."/>
        </authorList>
    </citation>
    <scope>NUCLEOTIDE SEQUENCE [LARGE SCALE GENOMIC DNA]</scope>
    <source>
        <strain evidence="7">if_2019</strain>
        <tissue evidence="6">Muscle</tissue>
    </source>
</reference>
<protein>
    <recommendedName>
        <fullName evidence="5">AIG1-type G domain-containing protein</fullName>
    </recommendedName>
</protein>
<evidence type="ECO:0000256" key="1">
    <source>
        <dbReference type="ARBA" id="ARBA00008535"/>
    </source>
</evidence>